<accession>A0A382DMY4</accession>
<sequence length="85" mass="9594">VHREQLVVFPRSDQLLVWSPQLRTDNQGLYAPKDQGTEGDQAVQETDFLVVDGGEPVADARCMLVGAAEDIQNSLRFRFRCNVLY</sequence>
<gene>
    <name evidence="1" type="ORF">METZ01_LOCUS191831</name>
</gene>
<evidence type="ECO:0000313" key="1">
    <source>
        <dbReference type="EMBL" id="SVB38977.1"/>
    </source>
</evidence>
<reference evidence="1" key="1">
    <citation type="submission" date="2018-05" db="EMBL/GenBank/DDBJ databases">
        <authorList>
            <person name="Lanie J.A."/>
            <person name="Ng W.-L."/>
            <person name="Kazmierczak K.M."/>
            <person name="Andrzejewski T.M."/>
            <person name="Davidsen T.M."/>
            <person name="Wayne K.J."/>
            <person name="Tettelin H."/>
            <person name="Glass J.I."/>
            <person name="Rusch D."/>
            <person name="Podicherti R."/>
            <person name="Tsui H.-C.T."/>
            <person name="Winkler M.E."/>
        </authorList>
    </citation>
    <scope>NUCLEOTIDE SEQUENCE</scope>
</reference>
<proteinExistence type="predicted"/>
<protein>
    <submittedName>
        <fullName evidence="1">Uncharacterized protein</fullName>
    </submittedName>
</protein>
<feature type="non-terminal residue" evidence="1">
    <location>
        <position position="1"/>
    </location>
</feature>
<dbReference type="EMBL" id="UINC01039871">
    <property type="protein sequence ID" value="SVB38977.1"/>
    <property type="molecule type" value="Genomic_DNA"/>
</dbReference>
<dbReference type="AlphaFoldDB" id="A0A382DMY4"/>
<organism evidence="1">
    <name type="scientific">marine metagenome</name>
    <dbReference type="NCBI Taxonomy" id="408172"/>
    <lineage>
        <taxon>unclassified sequences</taxon>
        <taxon>metagenomes</taxon>
        <taxon>ecological metagenomes</taxon>
    </lineage>
</organism>
<name>A0A382DMY4_9ZZZZ</name>